<gene>
    <name evidence="3" type="ORF">U14_03904</name>
</gene>
<dbReference type="Pfam" id="PF21906">
    <property type="entry name" value="WHD_NrtR"/>
    <property type="match status" value="1"/>
</dbReference>
<dbReference type="Gene3D" id="3.90.79.10">
    <property type="entry name" value="Nucleoside Triphosphate Pyrophosphohydrolase"/>
    <property type="match status" value="1"/>
</dbReference>
<dbReference type="Pfam" id="PF00293">
    <property type="entry name" value="NUDIX"/>
    <property type="match status" value="1"/>
</dbReference>
<dbReference type="InterPro" id="IPR054105">
    <property type="entry name" value="WHD_NrtR"/>
</dbReference>
<dbReference type="EMBL" id="DF820458">
    <property type="protein sequence ID" value="GAK52651.1"/>
    <property type="molecule type" value="Genomic_DNA"/>
</dbReference>
<proteinExistence type="predicted"/>
<dbReference type="InterPro" id="IPR036390">
    <property type="entry name" value="WH_DNA-bd_sf"/>
</dbReference>
<keyword evidence="4" id="KW-1185">Reference proteome</keyword>
<dbReference type="Proteomes" id="UP000030700">
    <property type="component" value="Unassembled WGS sequence"/>
</dbReference>
<feature type="domain" description="NrtR DNA-binding winged helix" evidence="2">
    <location>
        <begin position="154"/>
        <end position="215"/>
    </location>
</feature>
<dbReference type="InterPro" id="IPR015797">
    <property type="entry name" value="NUDIX_hydrolase-like_dom_sf"/>
</dbReference>
<dbReference type="SUPFAM" id="SSF46785">
    <property type="entry name" value="Winged helix' DNA-binding domain"/>
    <property type="match status" value="1"/>
</dbReference>
<dbReference type="PANTHER" id="PTHR43736:SF4">
    <property type="entry name" value="SLR1690 PROTEIN"/>
    <property type="match status" value="1"/>
</dbReference>
<protein>
    <submittedName>
        <fullName evidence="3">NUDIX hydrolase</fullName>
    </submittedName>
</protein>
<sequence>METFDLERPVLAVDVIVFAIQHGQLHVLLSRRQDDPFPDAPALPGVAVRVDETLEEAAKRALRQKSGWAESVDALTHLEQLATFDGLYRDPRGRTVSVGYLGMVRNLPEVETTILWKPVKEIAPNSLPFDHCHIIETAITRLQGKLRYTNVAKNFLPDVFRIDELQIVYEAILGRRLNRTNFRVKLLKIGLIEHVGIHPDAVNKQGGRPPHLYRFPQSALEIVDREFL</sequence>
<dbReference type="STRING" id="1499966.U14_03904"/>
<keyword evidence="3" id="KW-0378">Hydrolase</keyword>
<reference evidence="3" key="1">
    <citation type="journal article" date="2015" name="PeerJ">
        <title>First genomic representation of candidate bacterial phylum KSB3 points to enhanced environmental sensing as a trigger of wastewater bulking.</title>
        <authorList>
            <person name="Sekiguchi Y."/>
            <person name="Ohashi A."/>
            <person name="Parks D.H."/>
            <person name="Yamauchi T."/>
            <person name="Tyson G.W."/>
            <person name="Hugenholtz P."/>
        </authorList>
    </citation>
    <scope>NUCLEOTIDE SEQUENCE [LARGE SCALE GENOMIC DNA]</scope>
</reference>
<evidence type="ECO:0000313" key="4">
    <source>
        <dbReference type="Proteomes" id="UP000030700"/>
    </source>
</evidence>
<dbReference type="GO" id="GO:0016787">
    <property type="term" value="F:hydrolase activity"/>
    <property type="evidence" value="ECO:0007669"/>
    <property type="project" value="UniProtKB-KW"/>
</dbReference>
<feature type="domain" description="Nudix hydrolase" evidence="1">
    <location>
        <begin position="11"/>
        <end position="110"/>
    </location>
</feature>
<dbReference type="CDD" id="cd18873">
    <property type="entry name" value="NUDIX_NadM_like"/>
    <property type="match status" value="1"/>
</dbReference>
<evidence type="ECO:0000313" key="3">
    <source>
        <dbReference type="EMBL" id="GAK52651.1"/>
    </source>
</evidence>
<dbReference type="PANTHER" id="PTHR43736">
    <property type="entry name" value="ADP-RIBOSE PYROPHOSPHATASE"/>
    <property type="match status" value="1"/>
</dbReference>
<evidence type="ECO:0000259" key="2">
    <source>
        <dbReference type="Pfam" id="PF21906"/>
    </source>
</evidence>
<dbReference type="InterPro" id="IPR036388">
    <property type="entry name" value="WH-like_DNA-bd_sf"/>
</dbReference>
<evidence type="ECO:0000259" key="1">
    <source>
        <dbReference type="Pfam" id="PF00293"/>
    </source>
</evidence>
<accession>A0A081BQI5</accession>
<name>A0A081BQI5_9BACT</name>
<dbReference type="HOGENOM" id="CLU_037162_3_2_0"/>
<dbReference type="InterPro" id="IPR000086">
    <property type="entry name" value="NUDIX_hydrolase_dom"/>
</dbReference>
<organism evidence="3">
    <name type="scientific">Candidatus Moduliflexus flocculans</name>
    <dbReference type="NCBI Taxonomy" id="1499966"/>
    <lineage>
        <taxon>Bacteria</taxon>
        <taxon>Candidatus Moduliflexota</taxon>
        <taxon>Candidatus Moduliflexia</taxon>
        <taxon>Candidatus Moduliflexales</taxon>
        <taxon>Candidatus Moduliflexaceae</taxon>
    </lineage>
</organism>
<dbReference type="SUPFAM" id="SSF55811">
    <property type="entry name" value="Nudix"/>
    <property type="match status" value="1"/>
</dbReference>
<dbReference type="AlphaFoldDB" id="A0A081BQI5"/>
<dbReference type="Gene3D" id="1.10.10.10">
    <property type="entry name" value="Winged helix-like DNA-binding domain superfamily/Winged helix DNA-binding domain"/>
    <property type="match status" value="1"/>
</dbReference>